<protein>
    <recommendedName>
        <fullName evidence="3">Isoprenyl transferase</fullName>
        <ecNumber evidence="3">2.5.1.-</ecNumber>
    </recommendedName>
</protein>
<dbReference type="PANTHER" id="PTHR10291:SF43">
    <property type="entry name" value="DEHYDRODOLICHYL DIPHOSPHATE SYNTHASE COMPLEX SUBUNIT DHDDS"/>
    <property type="match status" value="1"/>
</dbReference>
<dbReference type="GO" id="GO:0000287">
    <property type="term" value="F:magnesium ion binding"/>
    <property type="evidence" value="ECO:0007669"/>
    <property type="project" value="UniProtKB-UniRule"/>
</dbReference>
<feature type="active site" evidence="3">
    <location>
        <position position="33"/>
    </location>
</feature>
<evidence type="ECO:0000256" key="3">
    <source>
        <dbReference type="HAMAP-Rule" id="MF_01139"/>
    </source>
</evidence>
<keyword evidence="3" id="KW-0479">Metal-binding</keyword>
<feature type="active site" description="Proton acceptor" evidence="3">
    <location>
        <position position="82"/>
    </location>
</feature>
<dbReference type="Pfam" id="PF01255">
    <property type="entry name" value="Prenyltransf"/>
    <property type="match status" value="1"/>
</dbReference>
<keyword evidence="3" id="KW-0460">Magnesium</keyword>
<comment type="similarity">
    <text evidence="2">Belongs to the UPP synthase family. Z-FPP synthase subfamily.</text>
</comment>
<organism evidence="4 5">
    <name type="scientific">Asanoa hainanensis</name>
    <dbReference type="NCBI Taxonomy" id="560556"/>
    <lineage>
        <taxon>Bacteria</taxon>
        <taxon>Bacillati</taxon>
        <taxon>Actinomycetota</taxon>
        <taxon>Actinomycetes</taxon>
        <taxon>Micromonosporales</taxon>
        <taxon>Micromonosporaceae</taxon>
        <taxon>Asanoa</taxon>
    </lineage>
</organism>
<dbReference type="Gene3D" id="3.40.1180.10">
    <property type="entry name" value="Decaprenyl diphosphate synthase-like"/>
    <property type="match status" value="1"/>
</dbReference>
<dbReference type="HAMAP" id="MF_01139">
    <property type="entry name" value="ISPT"/>
    <property type="match status" value="1"/>
</dbReference>
<dbReference type="CDD" id="cd00475">
    <property type="entry name" value="Cis_IPPS"/>
    <property type="match status" value="1"/>
</dbReference>
<feature type="binding site" evidence="3">
    <location>
        <position position="33"/>
    </location>
    <ligand>
        <name>Mg(2+)</name>
        <dbReference type="ChEBI" id="CHEBI:18420"/>
    </ligand>
</feature>
<comment type="function">
    <text evidence="3">Catalyzes the condensation of isopentenyl diphosphate (IPP) with allylic pyrophosphates generating different type of terpenoids.</text>
</comment>
<dbReference type="EMBL" id="FZPH01000004">
    <property type="protein sequence ID" value="SNT26967.1"/>
    <property type="molecule type" value="Genomic_DNA"/>
</dbReference>
<dbReference type="GO" id="GO:0016094">
    <property type="term" value="P:polyprenol biosynthetic process"/>
    <property type="evidence" value="ECO:0007669"/>
    <property type="project" value="TreeGrafter"/>
</dbReference>
<dbReference type="Proteomes" id="UP000198362">
    <property type="component" value="Unassembled WGS sequence"/>
</dbReference>
<evidence type="ECO:0000256" key="2">
    <source>
        <dbReference type="ARBA" id="ARBA00038453"/>
    </source>
</evidence>
<dbReference type="GO" id="GO:0045547">
    <property type="term" value="F:ditrans,polycis-polyprenyl diphosphate synthase [(2E,6E)-farnesyl diphosphate specific] activity"/>
    <property type="evidence" value="ECO:0007669"/>
    <property type="project" value="TreeGrafter"/>
</dbReference>
<evidence type="ECO:0000313" key="4">
    <source>
        <dbReference type="EMBL" id="SNT26967.1"/>
    </source>
</evidence>
<feature type="binding site" evidence="3">
    <location>
        <begin position="79"/>
        <end position="81"/>
    </location>
    <ligand>
        <name>substrate</name>
    </ligand>
</feature>
<feature type="binding site" evidence="3">
    <location>
        <begin position="211"/>
        <end position="213"/>
    </location>
    <ligand>
        <name>substrate</name>
    </ligand>
</feature>
<dbReference type="InterPro" id="IPR036424">
    <property type="entry name" value="UPP_synth-like_sf"/>
</dbReference>
<feature type="binding site" evidence="3">
    <location>
        <position position="38"/>
    </location>
    <ligand>
        <name>substrate</name>
    </ligand>
</feature>
<feature type="binding site" evidence="3">
    <location>
        <begin position="34"/>
        <end position="37"/>
    </location>
    <ligand>
        <name>substrate</name>
    </ligand>
</feature>
<comment type="caution">
    <text evidence="3">Lacks conserved residue(s) required for the propagation of feature annotation.</text>
</comment>
<comment type="cofactor">
    <cofactor evidence="3">
        <name>Mg(2+)</name>
        <dbReference type="ChEBI" id="CHEBI:18420"/>
    </cofactor>
    <text evidence="3">Binds 2 magnesium ions per subunit.</text>
</comment>
<dbReference type="PROSITE" id="PS01066">
    <property type="entry name" value="UPP_SYNTHASE"/>
    <property type="match status" value="1"/>
</dbReference>
<accession>A0A239L8K6</accession>
<gene>
    <name evidence="4" type="ORF">SAMN05421812_104131</name>
</gene>
<dbReference type="InterPro" id="IPR018520">
    <property type="entry name" value="UPP_synth-like_CS"/>
</dbReference>
<name>A0A239L8K6_9ACTN</name>
<sequence>MIMSPRALVERAYARRLRRTLTSVPRHVAIVTDGNRRWATSMGYDSPSAGHRHGAEHLDRVLGWCGELGIGCVTVYAASADNLRKRAAGEVDHLMRLIEDACRERLARPSSPWQVRVAGQVDLLPSSTRQALAEASLVTRDRPWTLTVAIGYDGRSEVVEAVRRGLVAAAASGESPHDLASRFAPSDIDVHLDTRGLPDPDLVIRTSGEQRLSGFLLWQSAFSSLYFCDVYWPGFRKIDFLRALRAYAARRAAAG</sequence>
<dbReference type="AlphaFoldDB" id="A0A239L8K6"/>
<feature type="binding site" evidence="3">
    <location>
        <position position="205"/>
    </location>
    <ligand>
        <name>substrate</name>
    </ligand>
</feature>
<dbReference type="PANTHER" id="PTHR10291">
    <property type="entry name" value="DEHYDRODOLICHYL DIPHOSPHATE SYNTHASE FAMILY MEMBER"/>
    <property type="match status" value="1"/>
</dbReference>
<feature type="binding site" evidence="3">
    <location>
        <position position="86"/>
    </location>
    <ligand>
        <name>substrate</name>
    </ligand>
</feature>
<dbReference type="EC" id="2.5.1.-" evidence="3"/>
<keyword evidence="1 3" id="KW-0808">Transferase</keyword>
<keyword evidence="5" id="KW-1185">Reference proteome</keyword>
<dbReference type="SUPFAM" id="SSF64005">
    <property type="entry name" value="Undecaprenyl diphosphate synthase"/>
    <property type="match status" value="1"/>
</dbReference>
<dbReference type="InterPro" id="IPR001441">
    <property type="entry name" value="UPP_synth-like"/>
</dbReference>
<evidence type="ECO:0000313" key="5">
    <source>
        <dbReference type="Proteomes" id="UP000198362"/>
    </source>
</evidence>
<feature type="binding site" evidence="3">
    <location>
        <position position="51"/>
    </location>
    <ligand>
        <name>substrate</name>
    </ligand>
</feature>
<comment type="subunit">
    <text evidence="3">Homodimer.</text>
</comment>
<evidence type="ECO:0000256" key="1">
    <source>
        <dbReference type="ARBA" id="ARBA00022679"/>
    </source>
</evidence>
<proteinExistence type="inferred from homology"/>
<reference evidence="4 5" key="1">
    <citation type="submission" date="2017-06" db="EMBL/GenBank/DDBJ databases">
        <authorList>
            <person name="Kim H.J."/>
            <person name="Triplett B.A."/>
        </authorList>
    </citation>
    <scope>NUCLEOTIDE SEQUENCE [LARGE SCALE GENOMIC DNA]</scope>
    <source>
        <strain evidence="4 5">CGMCC 4.5593</strain>
    </source>
</reference>
<dbReference type="NCBIfam" id="TIGR00055">
    <property type="entry name" value="uppS"/>
    <property type="match status" value="1"/>
</dbReference>